<dbReference type="OrthoDB" id="651601at2759"/>
<feature type="compositionally biased region" description="Polar residues" evidence="1">
    <location>
        <begin position="113"/>
        <end position="133"/>
    </location>
</feature>
<keyword evidence="2" id="KW-1185">Reference proteome</keyword>
<name>A0A9W3BZ85_RAPSA</name>
<feature type="compositionally biased region" description="Basic and acidic residues" evidence="1">
    <location>
        <begin position="54"/>
        <end position="73"/>
    </location>
</feature>
<feature type="region of interest" description="Disordered" evidence="1">
    <location>
        <begin position="53"/>
        <end position="73"/>
    </location>
</feature>
<feature type="region of interest" description="Disordered" evidence="1">
    <location>
        <begin position="108"/>
        <end position="137"/>
    </location>
</feature>
<sequence length="151" mass="16966">MMICFKCRDTHEHTYCARVFLPSVPLIWICEACRFSSSRVLLISGVTENQMDSETTRSLDPKISHSSGVDDDHETTMLRSNEIEEVVGSEISANVGSVIHLPLQPHTSPLAKETSSILNDSSQDNEQQHQPAQTFPKKRKTFQLMGKHITL</sequence>
<dbReference type="RefSeq" id="XP_056844587.1">
    <property type="nucleotide sequence ID" value="XM_056988607.1"/>
</dbReference>
<accession>A0A9W3BZ85</accession>
<reference evidence="3" key="2">
    <citation type="submission" date="2025-08" db="UniProtKB">
        <authorList>
            <consortium name="RefSeq"/>
        </authorList>
    </citation>
    <scope>IDENTIFICATION</scope>
    <source>
        <tissue evidence="3">Leaf</tissue>
    </source>
</reference>
<organism evidence="2 3">
    <name type="scientific">Raphanus sativus</name>
    <name type="common">Radish</name>
    <name type="synonym">Raphanus raphanistrum var. sativus</name>
    <dbReference type="NCBI Taxonomy" id="3726"/>
    <lineage>
        <taxon>Eukaryota</taxon>
        <taxon>Viridiplantae</taxon>
        <taxon>Streptophyta</taxon>
        <taxon>Embryophyta</taxon>
        <taxon>Tracheophyta</taxon>
        <taxon>Spermatophyta</taxon>
        <taxon>Magnoliopsida</taxon>
        <taxon>eudicotyledons</taxon>
        <taxon>Gunneridae</taxon>
        <taxon>Pentapetalae</taxon>
        <taxon>rosids</taxon>
        <taxon>malvids</taxon>
        <taxon>Brassicales</taxon>
        <taxon>Brassicaceae</taxon>
        <taxon>Brassiceae</taxon>
        <taxon>Raphanus</taxon>
    </lineage>
</organism>
<dbReference type="KEGG" id="rsz:130496501"/>
<proteinExistence type="predicted"/>
<reference evidence="2" key="1">
    <citation type="journal article" date="2019" name="Database">
        <title>The radish genome database (RadishGD): an integrated information resource for radish genomics.</title>
        <authorList>
            <person name="Yu H.J."/>
            <person name="Baek S."/>
            <person name="Lee Y.J."/>
            <person name="Cho A."/>
            <person name="Mun J.H."/>
        </authorList>
    </citation>
    <scope>NUCLEOTIDE SEQUENCE [LARGE SCALE GENOMIC DNA]</scope>
    <source>
        <strain evidence="2">cv. WK10039</strain>
    </source>
</reference>
<evidence type="ECO:0000313" key="3">
    <source>
        <dbReference type="RefSeq" id="XP_056844587.1"/>
    </source>
</evidence>
<evidence type="ECO:0000256" key="1">
    <source>
        <dbReference type="SAM" id="MobiDB-lite"/>
    </source>
</evidence>
<evidence type="ECO:0000313" key="2">
    <source>
        <dbReference type="Proteomes" id="UP000504610"/>
    </source>
</evidence>
<dbReference type="Proteomes" id="UP000504610">
    <property type="component" value="Chromosome 6"/>
</dbReference>
<gene>
    <name evidence="3" type="primary">LOC130496501</name>
</gene>
<dbReference type="AlphaFoldDB" id="A0A9W3BZ85"/>
<dbReference type="GeneID" id="130496501"/>
<protein>
    <submittedName>
        <fullName evidence="3">Uncharacterized protein LOC130496501</fullName>
    </submittedName>
</protein>